<sequence>MAALSRILGLVGLSVSLASASILQRPLQEGDALPQGRLGNYQTFSLPSYPEHSIRVKEQTDELCDAGSKQYTGWLDVNGKHLFFWYVESLTDPQNDPLNLWMTGGPGCSGLIGMMFELGPCLIDNDGKATHRNPYSWTKNASMIFIDQPAGTGFSYVDSSADLPDDSFIAASDMYVFLQIFYDVFPSLKEVPFHISGESYGGHYVPTVAAEIVRYNTQRVAPEFIIPLKTIMIGDGFVSPMDTTWGYYETLCKVLPGQAAPVFNETRCSAIAEALPRCMYVHEACYDYPDPLICQAADSFCMTQIRDLYDSEAGAGGRDPFDVTRTCEVDEFCYLGVIGIQEYMNTPAVWSMIEPPAAVTNFSIMSFDISKAFLAGADMYVNTAREVKYVLEEGGVDVLIYNGNLDLSCNTAGNLRWMERLSWRGQAEFVARDMREWESPKDGETVVAGTMKEVTAAVRGGDGKARLGFVTVDAAGHMVPLDQPEMSLYLVQKWMSGESY</sequence>
<dbReference type="Pfam" id="PF00450">
    <property type="entry name" value="Peptidase_S10"/>
    <property type="match status" value="1"/>
</dbReference>
<dbReference type="SUPFAM" id="SSF53474">
    <property type="entry name" value="alpha/beta-Hydrolases"/>
    <property type="match status" value="1"/>
</dbReference>
<organism evidence="7 8">
    <name type="scientific">Neonectria magnoliae</name>
    <dbReference type="NCBI Taxonomy" id="2732573"/>
    <lineage>
        <taxon>Eukaryota</taxon>
        <taxon>Fungi</taxon>
        <taxon>Dikarya</taxon>
        <taxon>Ascomycota</taxon>
        <taxon>Pezizomycotina</taxon>
        <taxon>Sordariomycetes</taxon>
        <taxon>Hypocreomycetidae</taxon>
        <taxon>Hypocreales</taxon>
        <taxon>Nectriaceae</taxon>
        <taxon>Neonectria</taxon>
    </lineage>
</organism>
<evidence type="ECO:0000256" key="2">
    <source>
        <dbReference type="ARBA" id="ARBA00022645"/>
    </source>
</evidence>
<evidence type="ECO:0000256" key="5">
    <source>
        <dbReference type="ARBA" id="ARBA00023180"/>
    </source>
</evidence>
<dbReference type="PANTHER" id="PTHR11802:SF432">
    <property type="entry name" value="Y, PUTATIVE-RELATED"/>
    <property type="match status" value="1"/>
</dbReference>
<evidence type="ECO:0000256" key="1">
    <source>
        <dbReference type="ARBA" id="ARBA00009431"/>
    </source>
</evidence>
<dbReference type="InterPro" id="IPR029058">
    <property type="entry name" value="AB_hydrolase_fold"/>
</dbReference>
<proteinExistence type="inferred from homology"/>
<keyword evidence="2 6" id="KW-0121">Carboxypeptidase</keyword>
<keyword evidence="3 6" id="KW-0645">Protease</keyword>
<keyword evidence="6" id="KW-0732">Signal</keyword>
<evidence type="ECO:0000313" key="8">
    <source>
        <dbReference type="Proteomes" id="UP001498421"/>
    </source>
</evidence>
<dbReference type="PROSITE" id="PS00131">
    <property type="entry name" value="CARBOXYPEPT_SER_SER"/>
    <property type="match status" value="1"/>
</dbReference>
<dbReference type="InterPro" id="IPR018202">
    <property type="entry name" value="Ser_caboxypep_ser_AS"/>
</dbReference>
<name>A0ABR1HB64_9HYPO</name>
<keyword evidence="4 6" id="KW-0378">Hydrolase</keyword>
<accession>A0ABR1HB64</accession>
<protein>
    <recommendedName>
        <fullName evidence="6">Carboxypeptidase</fullName>
        <ecNumber evidence="6">3.4.16.-</ecNumber>
    </recommendedName>
</protein>
<dbReference type="Gene3D" id="1.10.287.410">
    <property type="match status" value="1"/>
</dbReference>
<dbReference type="InterPro" id="IPR001563">
    <property type="entry name" value="Peptidase_S10"/>
</dbReference>
<gene>
    <name evidence="7" type="ORF">QQZ08_011257</name>
</gene>
<evidence type="ECO:0000256" key="4">
    <source>
        <dbReference type="ARBA" id="ARBA00022801"/>
    </source>
</evidence>
<feature type="signal peptide" evidence="6">
    <location>
        <begin position="1"/>
        <end position="20"/>
    </location>
</feature>
<dbReference type="EC" id="3.4.16.-" evidence="6"/>
<dbReference type="PRINTS" id="PR00724">
    <property type="entry name" value="CRBOXYPTASEC"/>
</dbReference>
<dbReference type="EMBL" id="JAZAVK010000167">
    <property type="protein sequence ID" value="KAK7418407.1"/>
    <property type="molecule type" value="Genomic_DNA"/>
</dbReference>
<dbReference type="PANTHER" id="PTHR11802">
    <property type="entry name" value="SERINE PROTEASE FAMILY S10 SERINE CARBOXYPEPTIDASE"/>
    <property type="match status" value="1"/>
</dbReference>
<evidence type="ECO:0000313" key="7">
    <source>
        <dbReference type="EMBL" id="KAK7418407.1"/>
    </source>
</evidence>
<comment type="caution">
    <text evidence="7">The sequence shown here is derived from an EMBL/GenBank/DDBJ whole genome shotgun (WGS) entry which is preliminary data.</text>
</comment>
<evidence type="ECO:0000256" key="6">
    <source>
        <dbReference type="RuleBase" id="RU361156"/>
    </source>
</evidence>
<reference evidence="7 8" key="1">
    <citation type="journal article" date="2025" name="Microbiol. Resour. Announc.">
        <title>Draft genome sequences for Neonectria magnoliae and Neonectria punicea, canker pathogens of Liriodendron tulipifera and Acer saccharum in West Virginia.</title>
        <authorList>
            <person name="Petronek H.M."/>
            <person name="Kasson M.T."/>
            <person name="Metheny A.M."/>
            <person name="Stauder C.M."/>
            <person name="Lovett B."/>
            <person name="Lynch S.C."/>
            <person name="Garnas J.R."/>
            <person name="Kasson L.R."/>
            <person name="Stajich J.E."/>
        </authorList>
    </citation>
    <scope>NUCLEOTIDE SEQUENCE [LARGE SCALE GENOMIC DNA]</scope>
    <source>
        <strain evidence="7 8">NRRL 64651</strain>
    </source>
</reference>
<feature type="chain" id="PRO_5045009650" description="Carboxypeptidase" evidence="6">
    <location>
        <begin position="21"/>
        <end position="500"/>
    </location>
</feature>
<comment type="similarity">
    <text evidence="1 6">Belongs to the peptidase S10 family.</text>
</comment>
<dbReference type="Gene3D" id="3.40.50.1820">
    <property type="entry name" value="alpha/beta hydrolase"/>
    <property type="match status" value="1"/>
</dbReference>
<keyword evidence="8" id="KW-1185">Reference proteome</keyword>
<evidence type="ECO:0000256" key="3">
    <source>
        <dbReference type="ARBA" id="ARBA00022670"/>
    </source>
</evidence>
<keyword evidence="5" id="KW-0325">Glycoprotein</keyword>
<dbReference type="Proteomes" id="UP001498421">
    <property type="component" value="Unassembled WGS sequence"/>
</dbReference>